<keyword evidence="2" id="KW-1185">Reference proteome</keyword>
<evidence type="ECO:0000313" key="2">
    <source>
        <dbReference type="Proteomes" id="UP000283374"/>
    </source>
</evidence>
<protein>
    <submittedName>
        <fullName evidence="1">Uncharacterized protein</fullName>
    </submittedName>
</protein>
<comment type="caution">
    <text evidence="1">The sequence shown here is derived from an EMBL/GenBank/DDBJ whole genome shotgun (WGS) entry which is preliminary data.</text>
</comment>
<sequence>MNAPRVRFEPHWQPTEIDEPTPGWVVTVVNDGRPVHRFFRGRMSDRRAQRYAGRVARRTCAACGHHGDTAVVPALRARLCATCDHAFHAWHAVRPHVLAIDWPGWAHHIGPHPHRRSAA</sequence>
<gene>
    <name evidence="1" type="ORF">D1825_13205</name>
</gene>
<dbReference type="EMBL" id="QWKP01000211">
    <property type="protein sequence ID" value="RHA38686.1"/>
    <property type="molecule type" value="Genomic_DNA"/>
</dbReference>
<proteinExistence type="predicted"/>
<name>A0A413RJH7_9CELL</name>
<organism evidence="1 2">
    <name type="scientific">Cellulomonas rhizosphaerae</name>
    <dbReference type="NCBI Taxonomy" id="2293719"/>
    <lineage>
        <taxon>Bacteria</taxon>
        <taxon>Bacillati</taxon>
        <taxon>Actinomycetota</taxon>
        <taxon>Actinomycetes</taxon>
        <taxon>Micrococcales</taxon>
        <taxon>Cellulomonadaceae</taxon>
        <taxon>Cellulomonas</taxon>
    </lineage>
</organism>
<evidence type="ECO:0000313" key="1">
    <source>
        <dbReference type="EMBL" id="RHA38686.1"/>
    </source>
</evidence>
<dbReference type="AlphaFoldDB" id="A0A413RJH7"/>
<accession>A0A413RJH7</accession>
<reference evidence="1 2" key="1">
    <citation type="submission" date="2018-08" db="EMBL/GenBank/DDBJ databases">
        <title>Cellulomonas rhizosphaerae sp. nov., a novel actinomycete isolated from soil.</title>
        <authorList>
            <person name="Tian Y."/>
        </authorList>
    </citation>
    <scope>NUCLEOTIDE SEQUENCE [LARGE SCALE GENOMIC DNA]</scope>
    <source>
        <strain evidence="1 2">NEAU-TCZ24</strain>
    </source>
</reference>
<dbReference type="RefSeq" id="WP_118767879.1">
    <property type="nucleotide sequence ID" value="NZ_QWKP01000211.1"/>
</dbReference>
<dbReference type="Proteomes" id="UP000283374">
    <property type="component" value="Unassembled WGS sequence"/>
</dbReference>